<dbReference type="InterPro" id="IPR050167">
    <property type="entry name" value="Ser_Thr_protein_kinase"/>
</dbReference>
<name>A0A015JWH3_RHIIW</name>
<dbReference type="Pfam" id="PF07714">
    <property type="entry name" value="PK_Tyr_Ser-Thr"/>
    <property type="match status" value="1"/>
</dbReference>
<keyword evidence="3" id="KW-1185">Reference proteome</keyword>
<protein>
    <submittedName>
        <fullName evidence="2">Polo kinase CDC5</fullName>
    </submittedName>
</protein>
<dbReference type="HOGENOM" id="CLU_000288_7_34_1"/>
<dbReference type="GO" id="GO:0007165">
    <property type="term" value="P:signal transduction"/>
    <property type="evidence" value="ECO:0007669"/>
    <property type="project" value="TreeGrafter"/>
</dbReference>
<dbReference type="AlphaFoldDB" id="A0A015JWH3"/>
<dbReference type="InterPro" id="IPR011009">
    <property type="entry name" value="Kinase-like_dom_sf"/>
</dbReference>
<proteinExistence type="predicted"/>
<evidence type="ECO:0000313" key="2">
    <source>
        <dbReference type="EMBL" id="EXX71665.1"/>
    </source>
</evidence>
<dbReference type="InterPro" id="IPR001245">
    <property type="entry name" value="Ser-Thr/Tyr_kinase_cat_dom"/>
</dbReference>
<dbReference type="EMBL" id="JEMT01016004">
    <property type="protein sequence ID" value="EXX71665.1"/>
    <property type="molecule type" value="Genomic_DNA"/>
</dbReference>
<dbReference type="PANTHER" id="PTHR23257:SF963">
    <property type="entry name" value="AT08303P"/>
    <property type="match status" value="1"/>
</dbReference>
<reference evidence="2 3" key="1">
    <citation type="submission" date="2014-02" db="EMBL/GenBank/DDBJ databases">
        <title>Single nucleus genome sequencing reveals high similarity among nuclei of an endomycorrhizal fungus.</title>
        <authorList>
            <person name="Lin K."/>
            <person name="Geurts R."/>
            <person name="Zhang Z."/>
            <person name="Limpens E."/>
            <person name="Saunders D.G."/>
            <person name="Mu D."/>
            <person name="Pang E."/>
            <person name="Cao H."/>
            <person name="Cha H."/>
            <person name="Lin T."/>
            <person name="Zhou Q."/>
            <person name="Shang Y."/>
            <person name="Li Y."/>
            <person name="Ivanov S."/>
            <person name="Sharma T."/>
            <person name="Velzen R.V."/>
            <person name="Ruijter N.D."/>
            <person name="Aanen D.K."/>
            <person name="Win J."/>
            <person name="Kamoun S."/>
            <person name="Bisseling T."/>
            <person name="Huang S."/>
        </authorList>
    </citation>
    <scope>NUCLEOTIDE SEQUENCE [LARGE SCALE GENOMIC DNA]</scope>
    <source>
        <strain evidence="3">DAOM197198w</strain>
    </source>
</reference>
<evidence type="ECO:0000259" key="1">
    <source>
        <dbReference type="PROSITE" id="PS50011"/>
    </source>
</evidence>
<dbReference type="SUPFAM" id="SSF56112">
    <property type="entry name" value="Protein kinase-like (PK-like)"/>
    <property type="match status" value="1"/>
</dbReference>
<dbReference type="GO" id="GO:0005524">
    <property type="term" value="F:ATP binding"/>
    <property type="evidence" value="ECO:0007669"/>
    <property type="project" value="InterPro"/>
</dbReference>
<keyword evidence="2" id="KW-0418">Kinase</keyword>
<dbReference type="GO" id="GO:0005737">
    <property type="term" value="C:cytoplasm"/>
    <property type="evidence" value="ECO:0007669"/>
    <property type="project" value="TreeGrafter"/>
</dbReference>
<comment type="caution">
    <text evidence="2">The sequence shown here is derived from an EMBL/GenBank/DDBJ whole genome shotgun (WGS) entry which is preliminary data.</text>
</comment>
<organism evidence="2 3">
    <name type="scientific">Rhizophagus irregularis (strain DAOM 197198w)</name>
    <name type="common">Glomus intraradices</name>
    <dbReference type="NCBI Taxonomy" id="1432141"/>
    <lineage>
        <taxon>Eukaryota</taxon>
        <taxon>Fungi</taxon>
        <taxon>Fungi incertae sedis</taxon>
        <taxon>Mucoromycota</taxon>
        <taxon>Glomeromycotina</taxon>
        <taxon>Glomeromycetes</taxon>
        <taxon>Glomerales</taxon>
        <taxon>Glomeraceae</taxon>
        <taxon>Rhizophagus</taxon>
    </lineage>
</organism>
<sequence>MEKQHVLELFKLKGKNPQIECNFRMSDNEFPKTLDPERIRYLKSLNPELESSLGPKCDLNLPYICDNCLHRVLHGKFSSWTSGNELIDSFIQETQLFSPYERYPEWVPHNSLSQIKKIGEGGFGTVFSAMWSWGIKSSLEEEDKYDKTRKNVYHYRTGPCTVALKKLKGEMEFTQTFLLEVQAQFDFCHLYGITQDPSTLEYMFIMRFAPQGDLRRYLLRNFDNLTLPNKLGIAQTICAELEKIHAKGWVHGDLHSGNILLLNEENAFISDFGMCRPTDTVEAKDKVYGVISYIAPEIIRGNPYSQAGDIYSLGILLWELACGIIAFADRSHDVNLILDICDGLRPQTCHYSPLVYNDIIKVCWDPDPSKRPSASEILISIERLCKFRRSRDDFGYPNSEYLIEISGDFFKDYQSGFFDPDYDLIKYSDSEIHQQLKIAHKACRIYIKMKWKPNKPIHSEAVYTSRSFSYKSLQDEIDILLVKSNRSSIVG</sequence>
<dbReference type="GO" id="GO:0004672">
    <property type="term" value="F:protein kinase activity"/>
    <property type="evidence" value="ECO:0007669"/>
    <property type="project" value="InterPro"/>
</dbReference>
<dbReference type="Proteomes" id="UP000022910">
    <property type="component" value="Unassembled WGS sequence"/>
</dbReference>
<accession>A0A015JWH3</accession>
<dbReference type="Gene3D" id="1.10.510.10">
    <property type="entry name" value="Transferase(Phosphotransferase) domain 1"/>
    <property type="match status" value="1"/>
</dbReference>
<gene>
    <name evidence="2" type="ORF">RirG_076500</name>
</gene>
<dbReference type="SMR" id="A0A015JWH3"/>
<feature type="domain" description="Protein kinase" evidence="1">
    <location>
        <begin position="112"/>
        <end position="384"/>
    </location>
</feature>
<dbReference type="PANTHER" id="PTHR23257">
    <property type="entry name" value="SERINE-THREONINE PROTEIN KINASE"/>
    <property type="match status" value="1"/>
</dbReference>
<evidence type="ECO:0000313" key="3">
    <source>
        <dbReference type="Proteomes" id="UP000022910"/>
    </source>
</evidence>
<dbReference type="InterPro" id="IPR000719">
    <property type="entry name" value="Prot_kinase_dom"/>
</dbReference>
<keyword evidence="2" id="KW-0808">Transferase</keyword>
<dbReference type="PROSITE" id="PS50011">
    <property type="entry name" value="PROTEIN_KINASE_DOM"/>
    <property type="match status" value="1"/>
</dbReference>
<dbReference type="OrthoDB" id="2303587at2759"/>